<gene>
    <name evidence="1" type="ORF">DAETH_44030</name>
</gene>
<accession>A0ABM8AKU3</accession>
<organism evidence="1 2">
    <name type="scientific">Deinococcus aetherius</name>
    <dbReference type="NCBI Taxonomy" id="200252"/>
    <lineage>
        <taxon>Bacteria</taxon>
        <taxon>Thermotogati</taxon>
        <taxon>Deinococcota</taxon>
        <taxon>Deinococci</taxon>
        <taxon>Deinococcales</taxon>
        <taxon>Deinococcaceae</taxon>
        <taxon>Deinococcus</taxon>
    </lineage>
</organism>
<keyword evidence="1" id="KW-0614">Plasmid</keyword>
<sequence length="152" mass="16643">MPPPRRGLPLVPHAQHVDTPTTRGLPFLLRLVPRLTATAPAWRDRAALAASYENLFRGVFHGPEEGSAVLTRAGRGGGAARLHPAVPEAWGAERLRQEPCRGRGAEGRGVGRFLMDAAKVKSKTSRNNTRARAFSERAGFREDHVALVRRLE</sequence>
<dbReference type="Proteomes" id="UP001064971">
    <property type="component" value="Plasmid pDAETH-2"/>
</dbReference>
<evidence type="ECO:0000313" key="2">
    <source>
        <dbReference type="Proteomes" id="UP001064971"/>
    </source>
</evidence>
<protein>
    <recommendedName>
        <fullName evidence="3">N-acetyltransferase domain-containing protein</fullName>
    </recommendedName>
</protein>
<dbReference type="EMBL" id="AP026562">
    <property type="protein sequence ID" value="BDP44434.1"/>
    <property type="molecule type" value="Genomic_DNA"/>
</dbReference>
<keyword evidence="2" id="KW-1185">Reference proteome</keyword>
<dbReference type="InterPro" id="IPR016181">
    <property type="entry name" value="Acyl_CoA_acyltransferase"/>
</dbReference>
<geneLocation type="plasmid" evidence="1 2">
    <name>pDAETH-2</name>
</geneLocation>
<evidence type="ECO:0000313" key="1">
    <source>
        <dbReference type="EMBL" id="BDP44434.1"/>
    </source>
</evidence>
<evidence type="ECO:0008006" key="3">
    <source>
        <dbReference type="Google" id="ProtNLM"/>
    </source>
</evidence>
<dbReference type="SUPFAM" id="SSF55729">
    <property type="entry name" value="Acyl-CoA N-acyltransferases (Nat)"/>
    <property type="match status" value="1"/>
</dbReference>
<proteinExistence type="predicted"/>
<name>A0ABM8AKU3_9DEIO</name>
<reference evidence="1" key="1">
    <citation type="submission" date="2022-07" db="EMBL/GenBank/DDBJ databases">
        <title>Complete Genome Sequence of the Radioresistant Bacterium Deinococcus aetherius ST0316, Isolated from the Air Dust collected in Lower Stratosphere above Japan.</title>
        <authorList>
            <person name="Satoh K."/>
            <person name="Hagiwara K."/>
            <person name="Katsumata K."/>
            <person name="Kubo A."/>
            <person name="Yokobori S."/>
            <person name="Yamagishi A."/>
            <person name="Oono Y."/>
            <person name="Narumi I."/>
        </authorList>
    </citation>
    <scope>NUCLEOTIDE SEQUENCE</scope>
    <source>
        <strain evidence="1">ST0316</strain>
        <plasmid evidence="1">pDAETH-2</plasmid>
    </source>
</reference>